<evidence type="ECO:0000313" key="9">
    <source>
        <dbReference type="EMBL" id="WUR11493.1"/>
    </source>
</evidence>
<evidence type="ECO:0000256" key="7">
    <source>
        <dbReference type="SAM" id="Phobius"/>
    </source>
</evidence>
<feature type="transmembrane region" description="Helical" evidence="7">
    <location>
        <begin position="187"/>
        <end position="204"/>
    </location>
</feature>
<comment type="similarity">
    <text evidence="2 6">Belongs to the cytochrome c oxidase subunit 3 family.</text>
</comment>
<accession>A0ABZ1UH65</accession>
<keyword evidence="3 6" id="KW-0812">Transmembrane</keyword>
<dbReference type="InterPro" id="IPR013833">
    <property type="entry name" value="Cyt_c_oxidase_su3_a-hlx"/>
</dbReference>
<evidence type="ECO:0000256" key="2">
    <source>
        <dbReference type="ARBA" id="ARBA00010581"/>
    </source>
</evidence>
<dbReference type="Proteomes" id="UP000321323">
    <property type="component" value="Chromosome"/>
</dbReference>
<keyword evidence="5 7" id="KW-0472">Membrane</keyword>
<evidence type="ECO:0000313" key="10">
    <source>
        <dbReference type="Proteomes" id="UP000321323"/>
    </source>
</evidence>
<sequence length="223" mass="23665">MKAALLSALTPALRPAPFQPATGEWGGVARHSAAQVGLWTFMVVVCMLFLLFGIAYMMRIGYGDWRAPPAVPWQLWLSTALLAGASVAWQIASWRAVATQRWCLLGLLCALAFVLSQLSAWRVLAAQGYAPAASPGAGFFYMLTGLHGLHVAGGIVAAVLVMGQPGCGRAGPGDAGPARTRVSLCSQYWHLLLILWLALFTLLFRVTPGLVQDFCAAVGIGGR</sequence>
<proteinExistence type="inferred from homology"/>
<evidence type="ECO:0000256" key="3">
    <source>
        <dbReference type="ARBA" id="ARBA00022692"/>
    </source>
</evidence>
<dbReference type="PANTHER" id="PTHR11403:SF10">
    <property type="entry name" value="CYTOCHROME C OXIDASE"/>
    <property type="match status" value="1"/>
</dbReference>
<dbReference type="EMBL" id="CP136508">
    <property type="protein sequence ID" value="WUR11493.1"/>
    <property type="molecule type" value="Genomic_DNA"/>
</dbReference>
<organism evidence="9 10">
    <name type="scientific">[Empedobacter] haloabium</name>
    <dbReference type="NCBI Taxonomy" id="592317"/>
    <lineage>
        <taxon>Bacteria</taxon>
        <taxon>Pseudomonadati</taxon>
        <taxon>Pseudomonadota</taxon>
        <taxon>Betaproteobacteria</taxon>
        <taxon>Burkholderiales</taxon>
        <taxon>Oxalobacteraceae</taxon>
        <taxon>Telluria group</taxon>
        <taxon>Telluria group incertae sedis</taxon>
    </lineage>
</organism>
<keyword evidence="4 7" id="KW-1133">Transmembrane helix</keyword>
<feature type="transmembrane region" description="Helical" evidence="7">
    <location>
        <begin position="70"/>
        <end position="92"/>
    </location>
</feature>
<dbReference type="Gene3D" id="1.20.120.80">
    <property type="entry name" value="Cytochrome c oxidase, subunit III, four-helix bundle"/>
    <property type="match status" value="1"/>
</dbReference>
<dbReference type="PANTHER" id="PTHR11403">
    <property type="entry name" value="CYTOCHROME C OXIDASE SUBUNIT III"/>
    <property type="match status" value="1"/>
</dbReference>
<evidence type="ECO:0000259" key="8">
    <source>
        <dbReference type="PROSITE" id="PS50253"/>
    </source>
</evidence>
<dbReference type="InterPro" id="IPR024791">
    <property type="entry name" value="Cyt_c/ubiquinol_Oxase_su3"/>
</dbReference>
<protein>
    <submittedName>
        <fullName evidence="9">Bb3-type cytochrome oxidase subunit III</fullName>
    </submittedName>
</protein>
<gene>
    <name evidence="9" type="ORF">E7V67_017475</name>
</gene>
<dbReference type="InterPro" id="IPR000298">
    <property type="entry name" value="Cyt_c_oxidase-like_su3"/>
</dbReference>
<feature type="domain" description="Heme-copper oxidase subunit III family profile" evidence="8">
    <location>
        <begin position="1"/>
        <end position="208"/>
    </location>
</feature>
<evidence type="ECO:0000256" key="1">
    <source>
        <dbReference type="ARBA" id="ARBA00004141"/>
    </source>
</evidence>
<evidence type="ECO:0000256" key="5">
    <source>
        <dbReference type="ARBA" id="ARBA00023136"/>
    </source>
</evidence>
<reference evidence="9 10" key="1">
    <citation type="journal article" date="2019" name="Int. J. Syst. Evol. Microbiol.">
        <title>The Draft Whole-Genome Sequence of the Antibiotic Producer Empedobacter haloabium ATCC 31962 Provides Indications for Its Taxonomic Reclassification.</title>
        <authorList>
            <person name="Miess H."/>
            <person name="Arlt P."/>
            <person name="Apel A.K."/>
            <person name="Weber T."/>
            <person name="Nieselt K."/>
            <person name="Hanssen F."/>
            <person name="Czemmel S."/>
            <person name="Nahnsen S."/>
            <person name="Gross H."/>
        </authorList>
    </citation>
    <scope>NUCLEOTIDE SEQUENCE [LARGE SCALE GENOMIC DNA]</scope>
    <source>
        <strain evidence="9 10">ATCC 31962</strain>
    </source>
</reference>
<keyword evidence="10" id="KW-1185">Reference proteome</keyword>
<feature type="transmembrane region" description="Helical" evidence="7">
    <location>
        <begin position="36"/>
        <end position="58"/>
    </location>
</feature>
<dbReference type="InterPro" id="IPR035973">
    <property type="entry name" value="Cyt_c_oxidase_su3-like_sf"/>
</dbReference>
<comment type="subcellular location">
    <subcellularLocation>
        <location evidence="6">Cell membrane</location>
        <topology evidence="6">Multi-pass membrane protein</topology>
    </subcellularLocation>
    <subcellularLocation>
        <location evidence="1">Membrane</location>
        <topology evidence="1">Multi-pass membrane protein</topology>
    </subcellularLocation>
</comment>
<evidence type="ECO:0000256" key="4">
    <source>
        <dbReference type="ARBA" id="ARBA00022989"/>
    </source>
</evidence>
<feature type="transmembrane region" description="Helical" evidence="7">
    <location>
        <begin position="137"/>
        <end position="162"/>
    </location>
</feature>
<name>A0ABZ1UH65_9BURK</name>
<feature type="transmembrane region" description="Helical" evidence="7">
    <location>
        <begin position="104"/>
        <end position="125"/>
    </location>
</feature>
<dbReference type="PROSITE" id="PS50253">
    <property type="entry name" value="COX3"/>
    <property type="match status" value="1"/>
</dbReference>
<evidence type="ECO:0000256" key="6">
    <source>
        <dbReference type="RuleBase" id="RU003376"/>
    </source>
</evidence>
<dbReference type="SUPFAM" id="SSF81452">
    <property type="entry name" value="Cytochrome c oxidase subunit III-like"/>
    <property type="match status" value="1"/>
</dbReference>